<reference evidence="4 5" key="1">
    <citation type="submission" date="2020-03" db="EMBL/GenBank/DDBJ databases">
        <title>Isolation of cellulose-producing strains, genome characterization and application of the synthesized cellulose films as an economical and sustainable material for piezoelectric sensor construction.</title>
        <authorList>
            <person name="Mangayil R.K."/>
        </authorList>
    </citation>
    <scope>NUCLEOTIDE SEQUENCE [LARGE SCALE GENOMIC DNA]</scope>
    <source>
        <strain evidence="4 5">ENS 9a1a</strain>
    </source>
</reference>
<dbReference type="Proteomes" id="UP000502533">
    <property type="component" value="Chromosome"/>
</dbReference>
<proteinExistence type="predicted"/>
<dbReference type="PANTHER" id="PTHR12304">
    <property type="entry name" value="INOSINE-URIDINE PREFERRING NUCLEOSIDE HYDROLASE"/>
    <property type="match status" value="1"/>
</dbReference>
<evidence type="ECO:0000313" key="4">
    <source>
        <dbReference type="EMBL" id="QIP36987.1"/>
    </source>
</evidence>
<keyword evidence="5" id="KW-1185">Reference proteome</keyword>
<dbReference type="KEGG" id="kre:GWK63_06975"/>
<keyword evidence="1 4" id="KW-0378">Hydrolase</keyword>
<dbReference type="GO" id="GO:0008477">
    <property type="term" value="F:purine nucleosidase activity"/>
    <property type="evidence" value="ECO:0007669"/>
    <property type="project" value="TreeGrafter"/>
</dbReference>
<dbReference type="CDD" id="cd02651">
    <property type="entry name" value="nuc_hydro_IU_UC_XIUA"/>
    <property type="match status" value="1"/>
</dbReference>
<evidence type="ECO:0000259" key="3">
    <source>
        <dbReference type="Pfam" id="PF01156"/>
    </source>
</evidence>
<keyword evidence="2" id="KW-0326">Glycosidase</keyword>
<organism evidence="4 5">
    <name type="scientific">Komagataeibacter rhaeticus</name>
    <dbReference type="NCBI Taxonomy" id="215221"/>
    <lineage>
        <taxon>Bacteria</taxon>
        <taxon>Pseudomonadati</taxon>
        <taxon>Pseudomonadota</taxon>
        <taxon>Alphaproteobacteria</taxon>
        <taxon>Acetobacterales</taxon>
        <taxon>Acetobacteraceae</taxon>
        <taxon>Komagataeibacter</taxon>
    </lineage>
</organism>
<dbReference type="GO" id="GO:0045437">
    <property type="term" value="F:uridine nucleosidase activity"/>
    <property type="evidence" value="ECO:0007669"/>
    <property type="project" value="UniProtKB-ARBA"/>
</dbReference>
<dbReference type="InterPro" id="IPR036452">
    <property type="entry name" value="Ribo_hydro-like"/>
</dbReference>
<dbReference type="RefSeq" id="WP_166498189.1">
    <property type="nucleotide sequence ID" value="NZ_CALMTF010000081.1"/>
</dbReference>
<dbReference type="InterPro" id="IPR015910">
    <property type="entry name" value="I/U_nuclsd_hydro_CS"/>
</dbReference>
<dbReference type="GO" id="GO:0005829">
    <property type="term" value="C:cytosol"/>
    <property type="evidence" value="ECO:0007669"/>
    <property type="project" value="TreeGrafter"/>
</dbReference>
<dbReference type="GO" id="GO:0006152">
    <property type="term" value="P:purine nucleoside catabolic process"/>
    <property type="evidence" value="ECO:0007669"/>
    <property type="project" value="TreeGrafter"/>
</dbReference>
<protein>
    <submittedName>
        <fullName evidence="4">Nucleoside hydrolase</fullName>
    </submittedName>
</protein>
<accession>A0A858JS21</accession>
<dbReference type="AlphaFoldDB" id="A0A858JS21"/>
<dbReference type="PANTHER" id="PTHR12304:SF4">
    <property type="entry name" value="URIDINE NUCLEOSIDASE"/>
    <property type="match status" value="1"/>
</dbReference>
<feature type="domain" description="Inosine/uridine-preferring nucleoside hydrolase" evidence="3">
    <location>
        <begin position="17"/>
        <end position="314"/>
    </location>
</feature>
<dbReference type="InterPro" id="IPR023186">
    <property type="entry name" value="IUNH"/>
</dbReference>
<evidence type="ECO:0000256" key="1">
    <source>
        <dbReference type="ARBA" id="ARBA00022801"/>
    </source>
</evidence>
<dbReference type="Gene3D" id="3.90.245.10">
    <property type="entry name" value="Ribonucleoside hydrolase-like"/>
    <property type="match status" value="1"/>
</dbReference>
<dbReference type="PROSITE" id="PS01247">
    <property type="entry name" value="IUNH"/>
    <property type="match status" value="1"/>
</dbReference>
<dbReference type="EMBL" id="CP050139">
    <property type="protein sequence ID" value="QIP36987.1"/>
    <property type="molecule type" value="Genomic_DNA"/>
</dbReference>
<gene>
    <name evidence="4" type="ORF">GWK63_06975</name>
</gene>
<dbReference type="InterPro" id="IPR001910">
    <property type="entry name" value="Inosine/uridine_hydrolase_dom"/>
</dbReference>
<dbReference type="SUPFAM" id="SSF53590">
    <property type="entry name" value="Nucleoside hydrolase"/>
    <property type="match status" value="1"/>
</dbReference>
<sequence>MANRPEPGKLSFLKRRIIIDTDPGQDDAVAIFLALASPEITVQAIVAVAGNVPRERTLENACRVLEMAGRTDIPVFAGAARPLRPVQTTAEHVHGPTGLDGIDLSVPPAMAVQEHDGVTYLVDAIRRAQPQELTLVMLGPLTDLAMALTLAPDIAGRIREVVLMGGAWSELGNITPAAEFNIYADPQAADIVFSAGIPLVVLPLDVTHKCLGTPERLAALRANANRCSVAAADMLSYSERFDLHKYGWKGAPLHDPCTIAWLVAPELFGGRHVNVGIETEGRLSVGMTVVDWWKVTDRKPNALFVREVDSDAFYSLLATRLATLP</sequence>
<dbReference type="Pfam" id="PF01156">
    <property type="entry name" value="IU_nuc_hydro"/>
    <property type="match status" value="1"/>
</dbReference>
<evidence type="ECO:0000313" key="5">
    <source>
        <dbReference type="Proteomes" id="UP000502533"/>
    </source>
</evidence>
<evidence type="ECO:0000256" key="2">
    <source>
        <dbReference type="ARBA" id="ARBA00023295"/>
    </source>
</evidence>
<name>A0A858JS21_9PROT</name>
<dbReference type="GeneID" id="85021891"/>